<keyword evidence="5" id="KW-1185">Reference proteome</keyword>
<feature type="transmembrane region" description="Helical" evidence="2">
    <location>
        <begin position="55"/>
        <end position="73"/>
    </location>
</feature>
<feature type="transmembrane region" description="Helical" evidence="2">
    <location>
        <begin position="85"/>
        <end position="104"/>
    </location>
</feature>
<keyword evidence="2" id="KW-1133">Transmembrane helix</keyword>
<dbReference type="Gene3D" id="3.30.1520.10">
    <property type="entry name" value="Phox-like domain"/>
    <property type="match status" value="1"/>
</dbReference>
<accession>A0AAD1X7V0</accession>
<protein>
    <recommendedName>
        <fullName evidence="3">PX domain-containing protein</fullName>
    </recommendedName>
</protein>
<feature type="transmembrane region" description="Helical" evidence="2">
    <location>
        <begin position="147"/>
        <end position="167"/>
    </location>
</feature>
<gene>
    <name evidence="4" type="ORF">ECRASSUSDP1_LOCUS1994</name>
</gene>
<organism evidence="4 5">
    <name type="scientific">Euplotes crassus</name>
    <dbReference type="NCBI Taxonomy" id="5936"/>
    <lineage>
        <taxon>Eukaryota</taxon>
        <taxon>Sar</taxon>
        <taxon>Alveolata</taxon>
        <taxon>Ciliophora</taxon>
        <taxon>Intramacronucleata</taxon>
        <taxon>Spirotrichea</taxon>
        <taxon>Hypotrichia</taxon>
        <taxon>Euplotida</taxon>
        <taxon>Euplotidae</taxon>
        <taxon>Moneuplotes</taxon>
    </lineage>
</organism>
<evidence type="ECO:0000256" key="2">
    <source>
        <dbReference type="SAM" id="Phobius"/>
    </source>
</evidence>
<dbReference type="GO" id="GO:0035091">
    <property type="term" value="F:phosphatidylinositol binding"/>
    <property type="evidence" value="ECO:0007669"/>
    <property type="project" value="InterPro"/>
</dbReference>
<dbReference type="InterPro" id="IPR001683">
    <property type="entry name" value="PX_dom"/>
</dbReference>
<evidence type="ECO:0000256" key="1">
    <source>
        <dbReference type="SAM" id="MobiDB-lite"/>
    </source>
</evidence>
<dbReference type="SUPFAM" id="SSF64268">
    <property type="entry name" value="PX domain"/>
    <property type="match status" value="1"/>
</dbReference>
<feature type="transmembrane region" description="Helical" evidence="2">
    <location>
        <begin position="116"/>
        <end position="141"/>
    </location>
</feature>
<dbReference type="Pfam" id="PF00787">
    <property type="entry name" value="PX"/>
    <property type="match status" value="1"/>
</dbReference>
<dbReference type="Proteomes" id="UP001295684">
    <property type="component" value="Unassembled WGS sequence"/>
</dbReference>
<dbReference type="CDD" id="cd06093">
    <property type="entry name" value="PX_domain"/>
    <property type="match status" value="1"/>
</dbReference>
<evidence type="ECO:0000259" key="3">
    <source>
        <dbReference type="Pfam" id="PF00787"/>
    </source>
</evidence>
<proteinExistence type="predicted"/>
<feature type="region of interest" description="Disordered" evidence="1">
    <location>
        <begin position="564"/>
        <end position="591"/>
    </location>
</feature>
<evidence type="ECO:0000313" key="5">
    <source>
        <dbReference type="Proteomes" id="UP001295684"/>
    </source>
</evidence>
<comment type="caution">
    <text evidence="4">The sequence shown here is derived from an EMBL/GenBank/DDBJ whole genome shotgun (WGS) entry which is preliminary data.</text>
</comment>
<reference evidence="4" key="1">
    <citation type="submission" date="2023-07" db="EMBL/GenBank/DDBJ databases">
        <authorList>
            <consortium name="AG Swart"/>
            <person name="Singh M."/>
            <person name="Singh A."/>
            <person name="Seah K."/>
            <person name="Emmerich C."/>
        </authorList>
    </citation>
    <scope>NUCLEOTIDE SEQUENCE</scope>
    <source>
        <strain evidence="4">DP1</strain>
    </source>
</reference>
<feature type="region of interest" description="Disordered" evidence="1">
    <location>
        <begin position="515"/>
        <end position="551"/>
    </location>
</feature>
<dbReference type="EMBL" id="CAMPGE010001886">
    <property type="protein sequence ID" value="CAI2360690.1"/>
    <property type="molecule type" value="Genomic_DNA"/>
</dbReference>
<feature type="compositionally biased region" description="Polar residues" evidence="1">
    <location>
        <begin position="524"/>
        <end position="542"/>
    </location>
</feature>
<sequence length="591" mass="68960">MSLGYNFTLKFVLSIIIVSIPCYMGLLACLIRYLRIRRDGINRTTRYSRLTKSKLLLCYATAVLYVAPIPAAFTIENYWLNYKPYLSLFYLIYSVTWMFMGLLIQMEHTRNLNNEWYCHKMFWILSPIFILAMSLTVIIMADFPVDYFDYTFMALELLCNCIAFAFMMKTKKRQRIIPPRRGSMQVADFESQISFKEKPIQVYLDFKIKKDEDICFRVMTNTIDKQVKRNFNEFLDVESYLIEYIRENNSRQIYEVPTIDKKSSKASSFSGITQAAENRLKNIENFLMKICSHKQFWCKEILFFLGIEDEHEQIELLLQHKNSLPKKKAMYKKLQKELIEHENQLQMGKPPKEDKYQHKENSKDSIDNLMDDYGSGTYMGEIPVILPHEDLEQSILDKNPNHKMIKPLVSGCKVIGHELEYTIAVDYLDGNSWEIIKPFTEIYAHRSKVSRKHQDLSIPVISRSGDVTDNVIKNKRKYEIQEYLDYLLESHKCYTELLDLIEFSRNSRAITYQKHGDISESKESSINSPNNEVSSTSINNPDSPGGKIVGDSFIEDEGMLFQSYNGHRASPGRTSEFGFNNGGREDSDEDF</sequence>
<dbReference type="AlphaFoldDB" id="A0AAD1X7V0"/>
<name>A0AAD1X7V0_EUPCR</name>
<keyword evidence="2" id="KW-0472">Membrane</keyword>
<dbReference type="InterPro" id="IPR036871">
    <property type="entry name" value="PX_dom_sf"/>
</dbReference>
<keyword evidence="2" id="KW-0812">Transmembrane</keyword>
<feature type="transmembrane region" description="Helical" evidence="2">
    <location>
        <begin position="12"/>
        <end position="34"/>
    </location>
</feature>
<evidence type="ECO:0000313" key="4">
    <source>
        <dbReference type="EMBL" id="CAI2360690.1"/>
    </source>
</evidence>
<feature type="domain" description="PX" evidence="3">
    <location>
        <begin position="223"/>
        <end position="305"/>
    </location>
</feature>